<dbReference type="InterPro" id="IPR012417">
    <property type="entry name" value="CaM-bd_dom_pln"/>
</dbReference>
<feature type="compositionally biased region" description="Polar residues" evidence="1">
    <location>
        <begin position="171"/>
        <end position="182"/>
    </location>
</feature>
<evidence type="ECO:0000313" key="4">
    <source>
        <dbReference type="Proteomes" id="UP000828251"/>
    </source>
</evidence>
<feature type="compositionally biased region" description="Polar residues" evidence="1">
    <location>
        <begin position="94"/>
        <end position="110"/>
    </location>
</feature>
<dbReference type="AlphaFoldDB" id="A0A9D3UDS5"/>
<dbReference type="OrthoDB" id="766386at2759"/>
<dbReference type="Pfam" id="PF07839">
    <property type="entry name" value="CaM_binding"/>
    <property type="match status" value="1"/>
</dbReference>
<keyword evidence="4" id="KW-1185">Reference proteome</keyword>
<dbReference type="GO" id="GO:0005516">
    <property type="term" value="F:calmodulin binding"/>
    <property type="evidence" value="ECO:0007669"/>
    <property type="project" value="InterPro"/>
</dbReference>
<feature type="compositionally biased region" description="Low complexity" evidence="1">
    <location>
        <begin position="218"/>
        <end position="237"/>
    </location>
</feature>
<comment type="caution">
    <text evidence="3">The sequence shown here is derived from an EMBL/GenBank/DDBJ whole genome shotgun (WGS) entry which is preliminary data.</text>
</comment>
<feature type="compositionally biased region" description="Basic and acidic residues" evidence="1">
    <location>
        <begin position="446"/>
        <end position="455"/>
    </location>
</feature>
<gene>
    <name evidence="3" type="ORF">J1N35_040211</name>
</gene>
<dbReference type="Proteomes" id="UP000828251">
    <property type="component" value="Unassembled WGS sequence"/>
</dbReference>
<feature type="compositionally biased region" description="Polar residues" evidence="1">
    <location>
        <begin position="124"/>
        <end position="134"/>
    </location>
</feature>
<name>A0A9D3UDS5_9ROSI</name>
<feature type="compositionally biased region" description="Polar residues" evidence="1">
    <location>
        <begin position="238"/>
        <end position="254"/>
    </location>
</feature>
<protein>
    <recommendedName>
        <fullName evidence="2">Calmodulin-binding domain-containing protein</fullName>
    </recommendedName>
</protein>
<evidence type="ECO:0000259" key="2">
    <source>
        <dbReference type="SMART" id="SM01054"/>
    </source>
</evidence>
<feature type="compositionally biased region" description="Basic and acidic residues" evidence="1">
    <location>
        <begin position="183"/>
        <end position="194"/>
    </location>
</feature>
<dbReference type="PANTHER" id="PTHR33349:SF1">
    <property type="entry name" value="EMB|CAB62594.1"/>
    <property type="match status" value="1"/>
</dbReference>
<dbReference type="PANTHER" id="PTHR33349">
    <property type="entry name" value="EMB|CAB62594.1"/>
    <property type="match status" value="1"/>
</dbReference>
<feature type="compositionally biased region" description="Acidic residues" evidence="1">
    <location>
        <begin position="418"/>
        <end position="445"/>
    </location>
</feature>
<feature type="region of interest" description="Disordered" evidence="1">
    <location>
        <begin position="87"/>
        <end position="289"/>
    </location>
</feature>
<feature type="compositionally biased region" description="Basic and acidic residues" evidence="1">
    <location>
        <begin position="341"/>
        <end position="362"/>
    </location>
</feature>
<dbReference type="EMBL" id="JAIQCV010000012">
    <property type="protein sequence ID" value="KAH1038468.1"/>
    <property type="molecule type" value="Genomic_DNA"/>
</dbReference>
<feature type="region of interest" description="Disordered" evidence="1">
    <location>
        <begin position="1"/>
        <end position="41"/>
    </location>
</feature>
<dbReference type="SMART" id="SM01054">
    <property type="entry name" value="CaM_binding"/>
    <property type="match status" value="1"/>
</dbReference>
<accession>A0A9D3UDS5</accession>
<feature type="domain" description="Calmodulin-binding" evidence="2">
    <location>
        <begin position="472"/>
        <end position="584"/>
    </location>
</feature>
<feature type="compositionally biased region" description="Polar residues" evidence="1">
    <location>
        <begin position="201"/>
        <end position="212"/>
    </location>
</feature>
<reference evidence="3 4" key="1">
    <citation type="journal article" date="2021" name="Plant Biotechnol. J.">
        <title>Multi-omics assisted identification of the key and species-specific regulatory components of drought-tolerant mechanisms in Gossypium stocksii.</title>
        <authorList>
            <person name="Yu D."/>
            <person name="Ke L."/>
            <person name="Zhang D."/>
            <person name="Wu Y."/>
            <person name="Sun Y."/>
            <person name="Mei J."/>
            <person name="Sun J."/>
            <person name="Sun Y."/>
        </authorList>
    </citation>
    <scope>NUCLEOTIDE SEQUENCE [LARGE SCALE GENOMIC DNA]</scope>
    <source>
        <strain evidence="4">cv. E1</strain>
        <tissue evidence="3">Leaf</tissue>
    </source>
</reference>
<feature type="compositionally biased region" description="Basic residues" evidence="1">
    <location>
        <begin position="150"/>
        <end position="162"/>
    </location>
</feature>
<sequence>MAEERIGSPVTLDISGSDGGNSRRNSLAVADSMSSGEKTLPRYLRASTGSCHDFCKYGKKHESEEIARHPFRKRIVKKLHDEPNLFRSLDLVQRKQTSTTESKSFPNSRSHTPDMPDTIELQLPTCSPDGNNSRIHGVQLKKEKTSAAKLKSKHPPNSRSRHKSSDVLTPEVSTNSSNSQIPRNDEVLLEEKKTSIAKLRSSPNLKSCSSDASKVMQKGGSTSSKKVGVSSKEVSSKPNDNTFSKALSTSSKPKSQAEKLPLASVSSGASSVKRNSGSSDTKTGKRIVTSKRTVTSKVAVKQALALPRASLSPRAFLARATSLTARKNLNLKVVPLQKNQNKVEKAESEQPPDEQKVRNNNALEEKTLYVIKMETENMSLESDKNENCAPELPPPVASSPKSSSLTMSPPLSSHGGRDEDESEYTEDDLDSEYYEDDEDETVNTEEVEHLERENGRRSRKGRMVFSEEKDSRPVKLSFRRGKVVDIQTENNGPRRLKFRRGRLLGVNQNIKAERRTFRTREVDDDMNDNEPGGEKVVLRHQDLQGKKDEKGLFNNVIEETASKLVETRKSKVKALVGAFETVISLQDGKPSSNTVT</sequence>
<evidence type="ECO:0000256" key="1">
    <source>
        <dbReference type="SAM" id="MobiDB-lite"/>
    </source>
</evidence>
<feature type="compositionally biased region" description="Polar residues" evidence="1">
    <location>
        <begin position="264"/>
        <end position="281"/>
    </location>
</feature>
<feature type="region of interest" description="Disordered" evidence="1">
    <location>
        <begin position="339"/>
        <end position="362"/>
    </location>
</feature>
<evidence type="ECO:0000313" key="3">
    <source>
        <dbReference type="EMBL" id="KAH1038468.1"/>
    </source>
</evidence>
<feature type="compositionally biased region" description="Low complexity" evidence="1">
    <location>
        <begin position="398"/>
        <end position="413"/>
    </location>
</feature>
<proteinExistence type="predicted"/>
<feature type="region of interest" description="Disordered" evidence="1">
    <location>
        <begin position="380"/>
        <end position="455"/>
    </location>
</feature>
<organism evidence="3 4">
    <name type="scientific">Gossypium stocksii</name>
    <dbReference type="NCBI Taxonomy" id="47602"/>
    <lineage>
        <taxon>Eukaryota</taxon>
        <taxon>Viridiplantae</taxon>
        <taxon>Streptophyta</taxon>
        <taxon>Embryophyta</taxon>
        <taxon>Tracheophyta</taxon>
        <taxon>Spermatophyta</taxon>
        <taxon>Magnoliopsida</taxon>
        <taxon>eudicotyledons</taxon>
        <taxon>Gunneridae</taxon>
        <taxon>Pentapetalae</taxon>
        <taxon>rosids</taxon>
        <taxon>malvids</taxon>
        <taxon>Malvales</taxon>
        <taxon>Malvaceae</taxon>
        <taxon>Malvoideae</taxon>
        <taxon>Gossypium</taxon>
    </lineage>
</organism>